<dbReference type="EMBL" id="HBGW01062464">
    <property type="protein sequence ID" value="CAD9606697.1"/>
    <property type="molecule type" value="Transcribed_RNA"/>
</dbReference>
<dbReference type="SMART" id="SM00382">
    <property type="entry name" value="AAA"/>
    <property type="match status" value="1"/>
</dbReference>
<dbReference type="InterPro" id="IPR027417">
    <property type="entry name" value="P-loop_NTPase"/>
</dbReference>
<feature type="region of interest" description="Disordered" evidence="3">
    <location>
        <begin position="185"/>
        <end position="213"/>
    </location>
</feature>
<feature type="domain" description="AAA+ ATPase" evidence="4">
    <location>
        <begin position="329"/>
        <end position="631"/>
    </location>
</feature>
<dbReference type="PANTHER" id="PTHR23070">
    <property type="entry name" value="BCS1 AAA-TYPE ATPASE"/>
    <property type="match status" value="1"/>
</dbReference>
<feature type="compositionally biased region" description="Acidic residues" evidence="3">
    <location>
        <begin position="514"/>
        <end position="525"/>
    </location>
</feature>
<evidence type="ECO:0000313" key="5">
    <source>
        <dbReference type="EMBL" id="CAD9606697.1"/>
    </source>
</evidence>
<evidence type="ECO:0000256" key="3">
    <source>
        <dbReference type="SAM" id="MobiDB-lite"/>
    </source>
</evidence>
<evidence type="ECO:0000256" key="2">
    <source>
        <dbReference type="RuleBase" id="RU003651"/>
    </source>
</evidence>
<keyword evidence="2" id="KW-0547">Nucleotide-binding</keyword>
<comment type="similarity">
    <text evidence="1">Belongs to the AAA ATPase family. BCS1 subfamily.</text>
</comment>
<dbReference type="Pfam" id="PF00004">
    <property type="entry name" value="AAA"/>
    <property type="match status" value="2"/>
</dbReference>
<dbReference type="Gene3D" id="3.40.50.300">
    <property type="entry name" value="P-loop containing nucleotide triphosphate hydrolases"/>
    <property type="match status" value="2"/>
</dbReference>
<dbReference type="InterPro" id="IPR003593">
    <property type="entry name" value="AAA+_ATPase"/>
</dbReference>
<keyword evidence="2" id="KW-0067">ATP-binding</keyword>
<organism evidence="5">
    <name type="scientific">Zooxanthella nutricula</name>
    <dbReference type="NCBI Taxonomy" id="1333877"/>
    <lineage>
        <taxon>Eukaryota</taxon>
        <taxon>Sar</taxon>
        <taxon>Alveolata</taxon>
        <taxon>Dinophyceae</taxon>
        <taxon>Peridiniales</taxon>
        <taxon>Peridiniales incertae sedis</taxon>
        <taxon>Zooxanthella</taxon>
    </lineage>
</organism>
<dbReference type="PROSITE" id="PS00674">
    <property type="entry name" value="AAA"/>
    <property type="match status" value="1"/>
</dbReference>
<sequence>MEDVMCNPGLQIGLGLMSAFGKLPGDRPWISLLLCSAVPPFLSKVQGVMGAIQRAVARVFQTRFGSWQRTIKSQSGDNMNIASQGEETSTERNHILQKAIRVWISKDQLSIPHAEIYMLTTQSAGDEGDGALERELAAAYRRGPRVKEAGEMDAGLKQLMSYFVARGPKEWVWLTVDKARQIEFRHHSTETTGAGDSHEERGKGFKRGGRGGSHSKTVTVFELRCSLSEKAIDDFVDEALDYYKSLKAAAVDRSRYFFMPVSEKKQDFSDMDSYYGKGSGGRGQQYKKYKLSDHKTFSSLFFPEKERVLSVIDDFTASRGKFAIAGFPNKLGLLLHGPPGTGKTSLIKSIAQYTNRHIVEVPLTKVQTNQELFDCMFDLIFRIPAEDEALRLEFKNIIFVMEDVDAASKVVYKRSSAGRQQGKGKGSHGKGNGSRDKGRGSLGRGKGSGEGKSKESGSSGRGEGQEAASPMDVSQPVVACGTIANGSAACGSAASAVGQAVSATEDKREKETGQDDEGSCDDAGDDFGSGPGCMDDDDAAGEDEDCVEDDGDDDEDFGKWKSGKGYPGKKCKKGCRAKKPNPDALNLSGLLNVLDGVVDSPSRILVMTTNHPEKLDPALIRPGRINFPIKLDYMQDKSLQELTEHLMEKHMTDEQRAVAAQLTAQSQVTPAAVEQICAESDNIDELLGRLGRSCERRPPR</sequence>
<accession>A0A7S2LHL8</accession>
<dbReference type="InterPro" id="IPR050747">
    <property type="entry name" value="Mitochondrial_chaperone_BCS1"/>
</dbReference>
<protein>
    <recommendedName>
        <fullName evidence="4">AAA+ ATPase domain-containing protein</fullName>
    </recommendedName>
</protein>
<feature type="compositionally biased region" description="Acidic residues" evidence="3">
    <location>
        <begin position="534"/>
        <end position="556"/>
    </location>
</feature>
<evidence type="ECO:0000256" key="1">
    <source>
        <dbReference type="ARBA" id="ARBA00007448"/>
    </source>
</evidence>
<feature type="compositionally biased region" description="Gly residues" evidence="3">
    <location>
        <begin position="421"/>
        <end position="432"/>
    </location>
</feature>
<name>A0A7S2LHL8_9DINO</name>
<feature type="region of interest" description="Disordered" evidence="3">
    <location>
        <begin position="415"/>
        <end position="473"/>
    </location>
</feature>
<dbReference type="InterPro" id="IPR003960">
    <property type="entry name" value="ATPase_AAA_CS"/>
</dbReference>
<gene>
    <name evidence="5" type="ORF">BRAN1462_LOCUS39834</name>
</gene>
<feature type="region of interest" description="Disordered" evidence="3">
    <location>
        <begin position="501"/>
        <end position="575"/>
    </location>
</feature>
<reference evidence="5" key="1">
    <citation type="submission" date="2021-01" db="EMBL/GenBank/DDBJ databases">
        <authorList>
            <person name="Corre E."/>
            <person name="Pelletier E."/>
            <person name="Niang G."/>
            <person name="Scheremetjew M."/>
            <person name="Finn R."/>
            <person name="Kale V."/>
            <person name="Holt S."/>
            <person name="Cochrane G."/>
            <person name="Meng A."/>
            <person name="Brown T."/>
            <person name="Cohen L."/>
        </authorList>
    </citation>
    <scope>NUCLEOTIDE SEQUENCE</scope>
    <source>
        <strain evidence="5">RCC3387</strain>
    </source>
</reference>
<dbReference type="SUPFAM" id="SSF52540">
    <property type="entry name" value="P-loop containing nucleoside triphosphate hydrolases"/>
    <property type="match status" value="1"/>
</dbReference>
<dbReference type="AlphaFoldDB" id="A0A7S2LHL8"/>
<feature type="compositionally biased region" description="Basic and acidic residues" evidence="3">
    <location>
        <begin position="504"/>
        <end position="513"/>
    </location>
</feature>
<evidence type="ECO:0000259" key="4">
    <source>
        <dbReference type="SMART" id="SM00382"/>
    </source>
</evidence>
<dbReference type="InterPro" id="IPR003959">
    <property type="entry name" value="ATPase_AAA_core"/>
</dbReference>
<proteinExistence type="inferred from homology"/>
<dbReference type="GO" id="GO:0016887">
    <property type="term" value="F:ATP hydrolysis activity"/>
    <property type="evidence" value="ECO:0007669"/>
    <property type="project" value="InterPro"/>
</dbReference>
<dbReference type="GO" id="GO:0005524">
    <property type="term" value="F:ATP binding"/>
    <property type="evidence" value="ECO:0007669"/>
    <property type="project" value="UniProtKB-KW"/>
</dbReference>